<accession>A0A1N6NGF5</accession>
<dbReference type="Gene3D" id="3.40.50.720">
    <property type="entry name" value="NAD(P)-binding Rossmann-like Domain"/>
    <property type="match status" value="1"/>
</dbReference>
<dbReference type="EMBL" id="FTMN01000001">
    <property type="protein sequence ID" value="SIP91159.1"/>
    <property type="molecule type" value="Genomic_DNA"/>
</dbReference>
<dbReference type="STRING" id="49186.SAMN05421647_101304"/>
<gene>
    <name evidence="3" type="ORF">SAMN05421647_101304</name>
</gene>
<dbReference type="InterPro" id="IPR045010">
    <property type="entry name" value="MDR_fam"/>
</dbReference>
<dbReference type="SUPFAM" id="SSF50129">
    <property type="entry name" value="GroES-like"/>
    <property type="match status" value="1"/>
</dbReference>
<dbReference type="InterPro" id="IPR011032">
    <property type="entry name" value="GroES-like_sf"/>
</dbReference>
<dbReference type="Pfam" id="PF00107">
    <property type="entry name" value="ADH_zinc_N"/>
    <property type="match status" value="1"/>
</dbReference>
<keyword evidence="4" id="KW-1185">Reference proteome</keyword>
<sequence length="347" mass="37327">MSQNAIANRQMILANRPSGAPGKDNFELKTSDIPAIKDGQLLLRTVYLSLDPYMRGRMSDAESYAEPVGLGEVMVGGTVNRVVESKHPDYQAGDWVLSYTVGWQDYGVSDGSMLFKLDPELAPVSYALGVLGMPGFTAYMGLMDIGKPKAGETLVVAAATGPVGATVAQIGKIQGCRVVAIAGGEQKRQHLESLGVDVALDHRADDFAAQLAAACPQGIDIYYENVGGKVFDAVLPLLNTAARIPLCGLVAHYNDQELPLGQDRMALLMTTILIKCLTVRGFIIFDDYDDRYPEFAAAMAEWVSAGKVQYLEQVIDGLEQAPEGLRDLLDGKNFGKLVVRVGPDELA</sequence>
<evidence type="ECO:0000313" key="4">
    <source>
        <dbReference type="Proteomes" id="UP000186895"/>
    </source>
</evidence>
<organism evidence="3 4">
    <name type="scientific">Marinobacterium stanieri</name>
    <dbReference type="NCBI Taxonomy" id="49186"/>
    <lineage>
        <taxon>Bacteria</taxon>
        <taxon>Pseudomonadati</taxon>
        <taxon>Pseudomonadota</taxon>
        <taxon>Gammaproteobacteria</taxon>
        <taxon>Oceanospirillales</taxon>
        <taxon>Oceanospirillaceae</taxon>
        <taxon>Marinobacterium</taxon>
    </lineage>
</organism>
<evidence type="ECO:0000259" key="2">
    <source>
        <dbReference type="SMART" id="SM00829"/>
    </source>
</evidence>
<dbReference type="SUPFAM" id="SSF51735">
    <property type="entry name" value="NAD(P)-binding Rossmann-fold domains"/>
    <property type="match status" value="1"/>
</dbReference>
<dbReference type="AlphaFoldDB" id="A0A1N6NGF5"/>
<feature type="domain" description="Enoyl reductase (ER)" evidence="2">
    <location>
        <begin position="22"/>
        <end position="339"/>
    </location>
</feature>
<evidence type="ECO:0000256" key="1">
    <source>
        <dbReference type="ARBA" id="ARBA00023002"/>
    </source>
</evidence>
<dbReference type="GO" id="GO:0016628">
    <property type="term" value="F:oxidoreductase activity, acting on the CH-CH group of donors, NAD or NADP as acceptor"/>
    <property type="evidence" value="ECO:0007669"/>
    <property type="project" value="InterPro"/>
</dbReference>
<keyword evidence="1" id="KW-0560">Oxidoreductase</keyword>
<protein>
    <recommendedName>
        <fullName evidence="2">Enoyl reductase (ER) domain-containing protein</fullName>
    </recommendedName>
</protein>
<dbReference type="RefSeq" id="WP_076461265.1">
    <property type="nucleotide sequence ID" value="NZ_FTMN01000001.1"/>
</dbReference>
<dbReference type="PANTHER" id="PTHR43205">
    <property type="entry name" value="PROSTAGLANDIN REDUCTASE"/>
    <property type="match status" value="1"/>
</dbReference>
<dbReference type="Proteomes" id="UP000186895">
    <property type="component" value="Unassembled WGS sequence"/>
</dbReference>
<dbReference type="Gene3D" id="3.90.180.10">
    <property type="entry name" value="Medium-chain alcohol dehydrogenases, catalytic domain"/>
    <property type="match status" value="1"/>
</dbReference>
<dbReference type="SMART" id="SM00829">
    <property type="entry name" value="PKS_ER"/>
    <property type="match status" value="1"/>
</dbReference>
<dbReference type="FunFam" id="3.40.50.720:FF:000121">
    <property type="entry name" value="Prostaglandin reductase 2"/>
    <property type="match status" value="1"/>
</dbReference>
<dbReference type="InterPro" id="IPR013149">
    <property type="entry name" value="ADH-like_C"/>
</dbReference>
<dbReference type="PANTHER" id="PTHR43205:SF7">
    <property type="entry name" value="PROSTAGLANDIN REDUCTASE 1"/>
    <property type="match status" value="1"/>
</dbReference>
<dbReference type="InterPro" id="IPR020843">
    <property type="entry name" value="ER"/>
</dbReference>
<dbReference type="InterPro" id="IPR041694">
    <property type="entry name" value="ADH_N_2"/>
</dbReference>
<evidence type="ECO:0000313" key="3">
    <source>
        <dbReference type="EMBL" id="SIP91159.1"/>
    </source>
</evidence>
<name>A0A1N6NGF5_9GAMM</name>
<dbReference type="eggNOG" id="COG2130">
    <property type="taxonomic scope" value="Bacteria"/>
</dbReference>
<dbReference type="CDD" id="cd05288">
    <property type="entry name" value="PGDH"/>
    <property type="match status" value="1"/>
</dbReference>
<dbReference type="InterPro" id="IPR036291">
    <property type="entry name" value="NAD(P)-bd_dom_sf"/>
</dbReference>
<reference evidence="3 4" key="1">
    <citation type="submission" date="2017-01" db="EMBL/GenBank/DDBJ databases">
        <authorList>
            <person name="Mah S.A."/>
            <person name="Swanson W.J."/>
            <person name="Moy G.W."/>
            <person name="Vacquier V.D."/>
        </authorList>
    </citation>
    <scope>NUCLEOTIDE SEQUENCE [LARGE SCALE GENOMIC DNA]</scope>
    <source>
        <strain evidence="3 4">DSM 7027</strain>
    </source>
</reference>
<proteinExistence type="predicted"/>
<dbReference type="Pfam" id="PF16884">
    <property type="entry name" value="ADH_N_2"/>
    <property type="match status" value="1"/>
</dbReference>